<proteinExistence type="predicted"/>
<feature type="region of interest" description="Disordered" evidence="1">
    <location>
        <begin position="29"/>
        <end position="99"/>
    </location>
</feature>
<feature type="compositionally biased region" description="Pro residues" evidence="1">
    <location>
        <begin position="43"/>
        <end position="60"/>
    </location>
</feature>
<reference evidence="2 3" key="1">
    <citation type="journal article" date="2019" name="Nat. Microbiol.">
        <title>Mediterranean grassland soil C-N compound turnover is dependent on rainfall and depth, and is mediated by genomically divergent microorganisms.</title>
        <authorList>
            <person name="Diamond S."/>
            <person name="Andeer P.F."/>
            <person name="Li Z."/>
            <person name="Crits-Christoph A."/>
            <person name="Burstein D."/>
            <person name="Anantharaman K."/>
            <person name="Lane K.R."/>
            <person name="Thomas B.C."/>
            <person name="Pan C."/>
            <person name="Northen T.R."/>
            <person name="Banfield J.F."/>
        </authorList>
    </citation>
    <scope>NUCLEOTIDE SEQUENCE [LARGE SCALE GENOMIC DNA]</scope>
    <source>
        <strain evidence="2">WS_8</strain>
    </source>
</reference>
<organism evidence="2 3">
    <name type="scientific">Eiseniibacteriota bacterium</name>
    <dbReference type="NCBI Taxonomy" id="2212470"/>
    <lineage>
        <taxon>Bacteria</taxon>
        <taxon>Candidatus Eiseniibacteriota</taxon>
    </lineage>
</organism>
<dbReference type="AlphaFoldDB" id="A0A538TUZ8"/>
<evidence type="ECO:0000313" key="2">
    <source>
        <dbReference type="EMBL" id="TMQ67435.1"/>
    </source>
</evidence>
<evidence type="ECO:0000313" key="3">
    <source>
        <dbReference type="Proteomes" id="UP000316609"/>
    </source>
</evidence>
<accession>A0A538TUZ8</accession>
<dbReference type="EMBL" id="VBOY01000039">
    <property type="protein sequence ID" value="TMQ67435.1"/>
    <property type="molecule type" value="Genomic_DNA"/>
</dbReference>
<dbReference type="Proteomes" id="UP000316609">
    <property type="component" value="Unassembled WGS sequence"/>
</dbReference>
<comment type="caution">
    <text evidence="2">The sequence shown here is derived from an EMBL/GenBank/DDBJ whole genome shotgun (WGS) entry which is preliminary data.</text>
</comment>
<evidence type="ECO:0000256" key="1">
    <source>
        <dbReference type="SAM" id="MobiDB-lite"/>
    </source>
</evidence>
<sequence length="171" mass="18002">MRARPIEQALVVLVLATIVVLPLGGCATTRPRLAGMPIEKRPTPPAPPDSALEEPPPGPAPKSAKQEPPNSPKEETPAKGDTAAPRPSVESVMSPQERRAALGQIVADTTSASAAVKPCASRKLLPDQESVYDTTLSLLAQTRAALAHDEVWRAQSLARKARQLAASLNCP</sequence>
<name>A0A538TUZ8_UNCEI</name>
<protein>
    <submittedName>
        <fullName evidence="2">Uncharacterized protein</fullName>
    </submittedName>
</protein>
<gene>
    <name evidence="2" type="ORF">E6K78_04865</name>
</gene>